<dbReference type="Proteomes" id="UP000230750">
    <property type="component" value="Unassembled WGS sequence"/>
</dbReference>
<accession>A0A2G8LQT2</accession>
<dbReference type="AlphaFoldDB" id="A0A2G8LQT2"/>
<comment type="caution">
    <text evidence="1">The sequence shown here is derived from an EMBL/GenBank/DDBJ whole genome shotgun (WGS) entry which is preliminary data.</text>
</comment>
<evidence type="ECO:0000313" key="1">
    <source>
        <dbReference type="EMBL" id="PIK62619.1"/>
    </source>
</evidence>
<organism evidence="1 2">
    <name type="scientific">Stichopus japonicus</name>
    <name type="common">Sea cucumber</name>
    <dbReference type="NCBI Taxonomy" id="307972"/>
    <lineage>
        <taxon>Eukaryota</taxon>
        <taxon>Metazoa</taxon>
        <taxon>Echinodermata</taxon>
        <taxon>Eleutherozoa</taxon>
        <taxon>Echinozoa</taxon>
        <taxon>Holothuroidea</taxon>
        <taxon>Aspidochirotacea</taxon>
        <taxon>Aspidochirotida</taxon>
        <taxon>Stichopodidae</taxon>
        <taxon>Apostichopus</taxon>
    </lineage>
</organism>
<protein>
    <submittedName>
        <fullName evidence="1">Uncharacterized protein</fullName>
    </submittedName>
</protein>
<dbReference type="EMBL" id="MRZV01000008">
    <property type="protein sequence ID" value="PIK62619.1"/>
    <property type="molecule type" value="Genomic_DNA"/>
</dbReference>
<reference evidence="1 2" key="1">
    <citation type="journal article" date="2017" name="PLoS Biol.">
        <title>The sea cucumber genome provides insights into morphological evolution and visceral regeneration.</title>
        <authorList>
            <person name="Zhang X."/>
            <person name="Sun L."/>
            <person name="Yuan J."/>
            <person name="Sun Y."/>
            <person name="Gao Y."/>
            <person name="Zhang L."/>
            <person name="Li S."/>
            <person name="Dai H."/>
            <person name="Hamel J.F."/>
            <person name="Liu C."/>
            <person name="Yu Y."/>
            <person name="Liu S."/>
            <person name="Lin W."/>
            <person name="Guo K."/>
            <person name="Jin S."/>
            <person name="Xu P."/>
            <person name="Storey K.B."/>
            <person name="Huan P."/>
            <person name="Zhang T."/>
            <person name="Zhou Y."/>
            <person name="Zhang J."/>
            <person name="Lin C."/>
            <person name="Li X."/>
            <person name="Xing L."/>
            <person name="Huo D."/>
            <person name="Sun M."/>
            <person name="Wang L."/>
            <person name="Mercier A."/>
            <person name="Li F."/>
            <person name="Yang H."/>
            <person name="Xiang J."/>
        </authorList>
    </citation>
    <scope>NUCLEOTIDE SEQUENCE [LARGE SCALE GENOMIC DNA]</scope>
    <source>
        <strain evidence="1">Shaxun</strain>
        <tissue evidence="1">Muscle</tissue>
    </source>
</reference>
<gene>
    <name evidence="1" type="ORF">BSL78_00411</name>
</gene>
<keyword evidence="2" id="KW-1185">Reference proteome</keyword>
<sequence length="196" mass="22467">MYLIAVSAYTFEKRKHFLASAGLLYAPVCTPLSRHLLSDLTRLSSGKEQTGICSKCNCLFLKDSCQVNIEGKPQLKKRLKQLTKKSPGLLTSKERKQLRRWQNRRCKVVVHCKVCEQKATFPGPTAMKPFQRNELRQKQIMSKNQNRRLHKPAKGRVVTKGQKQAKMTKLKEMLKGDKVKRKKASQSPLLKFLSSI</sequence>
<proteinExistence type="predicted"/>
<evidence type="ECO:0000313" key="2">
    <source>
        <dbReference type="Proteomes" id="UP000230750"/>
    </source>
</evidence>
<name>A0A2G8LQT2_STIJA</name>